<gene>
    <name evidence="1" type="ORF">FC62_GL000082</name>
</gene>
<dbReference type="PATRIC" id="fig|1423722.3.peg.83"/>
<protein>
    <submittedName>
        <fullName evidence="1">DNA polymerase I</fullName>
    </submittedName>
</protein>
<dbReference type="Proteomes" id="UP000050909">
    <property type="component" value="Unassembled WGS sequence"/>
</dbReference>
<evidence type="ECO:0000313" key="1">
    <source>
        <dbReference type="EMBL" id="KRK38399.1"/>
    </source>
</evidence>
<dbReference type="SUPFAM" id="SSF56672">
    <property type="entry name" value="DNA/RNA polymerases"/>
    <property type="match status" value="1"/>
</dbReference>
<sequence>MHAKGMKIIQDVVFNHTSNFGEEGLNELGGSVGALKAMGALNIGLTEDELQPLVSSWRESNPAIINLWWDVDKAVKDCIKQRSKTATHDIKFEYKSGFLFIHLLSGRKLAYVKPAIGENRFGGESVTYEGVGATKKWERLESSGPKFVENIVQAVARDILCFSMSNLRLKQLIFT</sequence>
<dbReference type="InterPro" id="IPR043502">
    <property type="entry name" value="DNA/RNA_pol_sf"/>
</dbReference>
<dbReference type="SUPFAM" id="SSF51445">
    <property type="entry name" value="(Trans)glycosidases"/>
    <property type="match status" value="1"/>
</dbReference>
<proteinExistence type="predicted"/>
<dbReference type="AlphaFoldDB" id="A0A0R1GWF9"/>
<keyword evidence="2" id="KW-1185">Reference proteome</keyword>
<name>A0A0R1GWF9_9LACO</name>
<dbReference type="InterPro" id="IPR017853">
    <property type="entry name" value="GH"/>
</dbReference>
<dbReference type="EMBL" id="AZCV01000001">
    <property type="protein sequence ID" value="KRK38399.1"/>
    <property type="molecule type" value="Genomic_DNA"/>
</dbReference>
<evidence type="ECO:0000313" key="2">
    <source>
        <dbReference type="Proteomes" id="UP000050909"/>
    </source>
</evidence>
<accession>A0A0R1GWF9</accession>
<organism evidence="1 2">
    <name type="scientific">Amylolactobacillus amylotrophicus DSM 20534</name>
    <dbReference type="NCBI Taxonomy" id="1423722"/>
    <lineage>
        <taxon>Bacteria</taxon>
        <taxon>Bacillati</taxon>
        <taxon>Bacillota</taxon>
        <taxon>Bacilli</taxon>
        <taxon>Lactobacillales</taxon>
        <taxon>Lactobacillaceae</taxon>
        <taxon>Amylolactobacillus</taxon>
    </lineage>
</organism>
<dbReference type="Gene3D" id="3.20.20.80">
    <property type="entry name" value="Glycosidases"/>
    <property type="match status" value="1"/>
</dbReference>
<comment type="caution">
    <text evidence="1">The sequence shown here is derived from an EMBL/GenBank/DDBJ whole genome shotgun (WGS) entry which is preliminary data.</text>
</comment>
<reference evidence="1 2" key="1">
    <citation type="journal article" date="2015" name="Genome Announc.">
        <title>Expanding the biotechnology potential of lactobacilli through comparative genomics of 213 strains and associated genera.</title>
        <authorList>
            <person name="Sun Z."/>
            <person name="Harris H.M."/>
            <person name="McCann A."/>
            <person name="Guo C."/>
            <person name="Argimon S."/>
            <person name="Zhang W."/>
            <person name="Yang X."/>
            <person name="Jeffery I.B."/>
            <person name="Cooney J.C."/>
            <person name="Kagawa T.F."/>
            <person name="Liu W."/>
            <person name="Song Y."/>
            <person name="Salvetti E."/>
            <person name="Wrobel A."/>
            <person name="Rasinkangas P."/>
            <person name="Parkhill J."/>
            <person name="Rea M.C."/>
            <person name="O'Sullivan O."/>
            <person name="Ritari J."/>
            <person name="Douillard F.P."/>
            <person name="Paul Ross R."/>
            <person name="Yang R."/>
            <person name="Briner A.E."/>
            <person name="Felis G.E."/>
            <person name="de Vos W.M."/>
            <person name="Barrangou R."/>
            <person name="Klaenhammer T.R."/>
            <person name="Caufield P.W."/>
            <person name="Cui Y."/>
            <person name="Zhang H."/>
            <person name="O'Toole P.W."/>
        </authorList>
    </citation>
    <scope>NUCLEOTIDE SEQUENCE [LARGE SCALE GENOMIC DNA]</scope>
    <source>
        <strain evidence="1 2">DSM 20534</strain>
    </source>
</reference>